<evidence type="ECO:0000259" key="4">
    <source>
        <dbReference type="PROSITE" id="PS50001"/>
    </source>
</evidence>
<dbReference type="InterPro" id="IPR000980">
    <property type="entry name" value="SH2"/>
</dbReference>
<dbReference type="WBParaSite" id="Gr19_v10_g7515.t1">
    <property type="protein sequence ID" value="Gr19_v10_g7515.t1"/>
    <property type="gene ID" value="Gr19_v10_g7515"/>
</dbReference>
<evidence type="ECO:0000256" key="2">
    <source>
        <dbReference type="SAM" id="Coils"/>
    </source>
</evidence>
<feature type="domain" description="SH2" evidence="4">
    <location>
        <begin position="484"/>
        <end position="577"/>
    </location>
</feature>
<feature type="compositionally biased region" description="Basic and acidic residues" evidence="3">
    <location>
        <begin position="52"/>
        <end position="73"/>
    </location>
</feature>
<keyword evidence="2" id="KW-0175">Coiled coil</keyword>
<evidence type="ECO:0000256" key="3">
    <source>
        <dbReference type="SAM" id="MobiDB-lite"/>
    </source>
</evidence>
<evidence type="ECO:0000256" key="1">
    <source>
        <dbReference type="PROSITE-ProRule" id="PRU00191"/>
    </source>
</evidence>
<name>A0A914I734_GLORO</name>
<dbReference type="Pfam" id="PF00017">
    <property type="entry name" value="SH2"/>
    <property type="match status" value="1"/>
</dbReference>
<dbReference type="PANTHER" id="PTHR14388">
    <property type="entry name" value="T CELL-SPECIFIC ADAPTER PROTEIN TSAD"/>
    <property type="match status" value="1"/>
</dbReference>
<keyword evidence="5" id="KW-1185">Reference proteome</keyword>
<dbReference type="GO" id="GO:0005737">
    <property type="term" value="C:cytoplasm"/>
    <property type="evidence" value="ECO:0007669"/>
    <property type="project" value="TreeGrafter"/>
</dbReference>
<keyword evidence="1" id="KW-0727">SH2 domain</keyword>
<sequence>MSALQEILEKGYVDPELLEQLGEEQKQILFIKMREEQIRKWRLYEAEIGQRETDEARKSGGKRRSQETSEKSGIRRVQWRTGRDGNVWVWVMGEHPDDISIEQILDKESEEMARRMAAKQIMQTLRKADDELIQKLRLADDLPNLLEREEALKAELADMELNRAETSNGCGMEDVENGETKSNSHSPYDDLMHDHRLGLHFPLPFNGPSVQPTTSNGGTNRLSMNYQNHSIAPSPRRQQPPFIKDGTNSGREQLEFYDNVDAFYPPATQHHISNNLHFNARNGQQLHAFQVLEADDRPKPPPVPEKPAFLRRTVSNSMVMNNDSSKNSDGGGVVNELPALEMFAFNTLRSYIPDAEVEKRQSKIFEQLREQRERFERAAEEEARREQARWEEQERRSREAEESIRRIAQKAREQHRKCLRTSDSLLPLFQRNGGSQMGGGTAQSLREAMKALPRPPKPKSRHSIVQWFCSSELDQWGRKKPPVWFHGIISRLDADRLLDAKPSGAFLVRVTERIFGYTVSYRTVDGMTKNFLIERISDGYQFMGTNQLVHSSLADLVNHHQSVPITAKGGEMLREPVGQRTADGQLPDYAELFKGTQDERNDNNDEGQQIANGI</sequence>
<dbReference type="SUPFAM" id="SSF55550">
    <property type="entry name" value="SH2 domain"/>
    <property type="match status" value="1"/>
</dbReference>
<feature type="region of interest" description="Disordered" evidence="3">
    <location>
        <begin position="52"/>
        <end position="75"/>
    </location>
</feature>
<evidence type="ECO:0000313" key="5">
    <source>
        <dbReference type="Proteomes" id="UP000887572"/>
    </source>
</evidence>
<evidence type="ECO:0000313" key="6">
    <source>
        <dbReference type="WBParaSite" id="Gr19_v10_g7515.t1"/>
    </source>
</evidence>
<dbReference type="InterPro" id="IPR036860">
    <property type="entry name" value="SH2_dom_sf"/>
</dbReference>
<dbReference type="PRINTS" id="PR00401">
    <property type="entry name" value="SH2DOMAIN"/>
</dbReference>
<dbReference type="Gene3D" id="3.30.505.10">
    <property type="entry name" value="SH2 domain"/>
    <property type="match status" value="1"/>
</dbReference>
<reference evidence="6" key="1">
    <citation type="submission" date="2022-11" db="UniProtKB">
        <authorList>
            <consortium name="WormBaseParasite"/>
        </authorList>
    </citation>
    <scope>IDENTIFICATION</scope>
</reference>
<feature type="coiled-coil region" evidence="2">
    <location>
        <begin position="365"/>
        <end position="403"/>
    </location>
</feature>
<protein>
    <submittedName>
        <fullName evidence="6">SH2 domain-containing protein</fullName>
    </submittedName>
</protein>
<dbReference type="PROSITE" id="PS50001">
    <property type="entry name" value="SH2"/>
    <property type="match status" value="1"/>
</dbReference>
<proteinExistence type="predicted"/>
<accession>A0A914I734</accession>
<feature type="region of interest" description="Disordered" evidence="3">
    <location>
        <begin position="594"/>
        <end position="614"/>
    </location>
</feature>
<organism evidence="5 6">
    <name type="scientific">Globodera rostochiensis</name>
    <name type="common">Golden nematode worm</name>
    <name type="synonym">Heterodera rostochiensis</name>
    <dbReference type="NCBI Taxonomy" id="31243"/>
    <lineage>
        <taxon>Eukaryota</taxon>
        <taxon>Metazoa</taxon>
        <taxon>Ecdysozoa</taxon>
        <taxon>Nematoda</taxon>
        <taxon>Chromadorea</taxon>
        <taxon>Rhabditida</taxon>
        <taxon>Tylenchina</taxon>
        <taxon>Tylenchomorpha</taxon>
        <taxon>Tylenchoidea</taxon>
        <taxon>Heteroderidae</taxon>
        <taxon>Heteroderinae</taxon>
        <taxon>Globodera</taxon>
    </lineage>
</organism>
<dbReference type="PANTHER" id="PTHR14388:SF17">
    <property type="entry name" value="SH2 DOMAIN-CONTAINING PROTEIN"/>
    <property type="match status" value="1"/>
</dbReference>
<dbReference type="SMART" id="SM00252">
    <property type="entry name" value="SH2"/>
    <property type="match status" value="1"/>
</dbReference>
<dbReference type="AlphaFoldDB" id="A0A914I734"/>
<dbReference type="Proteomes" id="UP000887572">
    <property type="component" value="Unplaced"/>
</dbReference>